<dbReference type="GO" id="GO:0046933">
    <property type="term" value="F:proton-transporting ATP synthase activity, rotational mechanism"/>
    <property type="evidence" value="ECO:0007669"/>
    <property type="project" value="UniProtKB-UniRule"/>
</dbReference>
<protein>
    <recommendedName>
        <fullName evidence="7">ATP synthase subunit delta</fullName>
    </recommendedName>
    <alternativeName>
        <fullName evidence="7">ATP synthase F(1) sector subunit delta</fullName>
    </alternativeName>
    <alternativeName>
        <fullName evidence="7">F-type ATPase subunit delta</fullName>
        <shortName evidence="7">F-ATPase subunit delta</shortName>
    </alternativeName>
</protein>
<dbReference type="AlphaFoldDB" id="A0AAP8TTY4"/>
<dbReference type="Pfam" id="PF00213">
    <property type="entry name" value="OSCP"/>
    <property type="match status" value="1"/>
</dbReference>
<proteinExistence type="inferred from homology"/>
<dbReference type="Gene3D" id="1.10.520.20">
    <property type="entry name" value="N-terminal domain of the delta subunit of the F1F0-ATP synthase"/>
    <property type="match status" value="1"/>
</dbReference>
<evidence type="ECO:0000256" key="7">
    <source>
        <dbReference type="HAMAP-Rule" id="MF_01416"/>
    </source>
</evidence>
<evidence type="ECO:0000256" key="2">
    <source>
        <dbReference type="ARBA" id="ARBA00022448"/>
    </source>
</evidence>
<evidence type="ECO:0000313" key="9">
    <source>
        <dbReference type="Proteomes" id="UP000242470"/>
    </source>
</evidence>
<dbReference type="PANTHER" id="PTHR11910">
    <property type="entry name" value="ATP SYNTHASE DELTA CHAIN"/>
    <property type="match status" value="1"/>
</dbReference>
<dbReference type="SUPFAM" id="SSF47928">
    <property type="entry name" value="N-terminal domain of the delta subunit of the F1F0-ATP synthase"/>
    <property type="match status" value="1"/>
</dbReference>
<comment type="subcellular location">
    <subcellularLocation>
        <location evidence="7">Cell membrane</location>
        <topology evidence="7">Peripheral membrane protein</topology>
    </subcellularLocation>
    <subcellularLocation>
        <location evidence="1">Membrane</location>
    </subcellularLocation>
</comment>
<dbReference type="NCBIfam" id="NF004399">
    <property type="entry name" value="PRK05758.1-1"/>
    <property type="match status" value="1"/>
</dbReference>
<evidence type="ECO:0000256" key="5">
    <source>
        <dbReference type="ARBA" id="ARBA00023136"/>
    </source>
</evidence>
<dbReference type="NCBIfam" id="TIGR01145">
    <property type="entry name" value="ATP_synt_delta"/>
    <property type="match status" value="1"/>
</dbReference>
<dbReference type="InterPro" id="IPR026015">
    <property type="entry name" value="ATP_synth_OSCP/delta_N_sf"/>
</dbReference>
<comment type="function">
    <text evidence="7">This protein is part of the stalk that links CF(0) to CF(1). It either transmits conformational changes from CF(0) to CF(1) or is implicated in proton conduction.</text>
</comment>
<keyword evidence="5 7" id="KW-0472">Membrane</keyword>
<dbReference type="HAMAP" id="MF_01416">
    <property type="entry name" value="ATP_synth_delta_bact"/>
    <property type="match status" value="1"/>
</dbReference>
<evidence type="ECO:0000313" key="8">
    <source>
        <dbReference type="EMBL" id="PNZ69200.1"/>
    </source>
</evidence>
<evidence type="ECO:0000256" key="4">
    <source>
        <dbReference type="ARBA" id="ARBA00023065"/>
    </source>
</evidence>
<keyword evidence="7" id="KW-0139">CF(1)</keyword>
<reference evidence="8 9" key="1">
    <citation type="submission" date="2017-08" db="EMBL/GenBank/DDBJ databases">
        <title>Draft genome sequences of 64 type strains of genus Staph aureus.</title>
        <authorList>
            <person name="Cole K."/>
            <person name="Golubchik T."/>
            <person name="Russell J."/>
            <person name="Foster D."/>
            <person name="Llewelyn M."/>
            <person name="Wilson D."/>
            <person name="Crook D."/>
            <person name="Paul J."/>
        </authorList>
    </citation>
    <scope>NUCLEOTIDE SEQUENCE [LARGE SCALE GENOMIC DNA]</scope>
    <source>
        <strain evidence="8 9">NCTC 12101</strain>
    </source>
</reference>
<dbReference type="RefSeq" id="WP_059107888.1">
    <property type="nucleotide sequence ID" value="NZ_AP024589.1"/>
</dbReference>
<sequence>MANIEQKYAKALFDVALDTNTLEEMYEDFSAINESVQPYISQFKAIDQNPQQTNEQRYRFVGIVFGGANKYLYNMFMVLANNRHLSIIGKVFEVFNSLYNKYYNQDTAVVESVYELSDEQLTQIENVIKDRTNLDKVMIENKINPSLIGGVRITVDTTVMDASIENELKNMKQQMLR</sequence>
<dbReference type="GO" id="GO:0005886">
    <property type="term" value="C:plasma membrane"/>
    <property type="evidence" value="ECO:0007669"/>
    <property type="project" value="UniProtKB-SubCell"/>
</dbReference>
<evidence type="ECO:0000256" key="3">
    <source>
        <dbReference type="ARBA" id="ARBA00022781"/>
    </source>
</evidence>
<keyword evidence="2 7" id="KW-0813">Transport</keyword>
<evidence type="ECO:0000256" key="1">
    <source>
        <dbReference type="ARBA" id="ARBA00004370"/>
    </source>
</evidence>
<gene>
    <name evidence="7" type="primary">atpH</name>
    <name evidence="8" type="ORF">CD158_01360</name>
</gene>
<dbReference type="InterPro" id="IPR000711">
    <property type="entry name" value="ATPase_OSCP/dsu"/>
</dbReference>
<keyword evidence="6 7" id="KW-0066">ATP synthesis</keyword>
<dbReference type="PRINTS" id="PR00125">
    <property type="entry name" value="ATPASEDELTA"/>
</dbReference>
<comment type="caution">
    <text evidence="8">The sequence shown here is derived from an EMBL/GenBank/DDBJ whole genome shotgun (WGS) entry which is preliminary data.</text>
</comment>
<dbReference type="GeneID" id="64981684"/>
<keyword evidence="3 7" id="KW-0375">Hydrogen ion transport</keyword>
<comment type="function">
    <text evidence="7">F(1)F(0) ATP synthase produces ATP from ADP in the presence of a proton or sodium gradient. F-type ATPases consist of two structural domains, F(1) containing the extramembraneous catalytic core and F(0) containing the membrane proton channel, linked together by a central stalk and a peripheral stalk. During catalysis, ATP synthesis in the catalytic domain of F(1) is coupled via a rotary mechanism of the central stalk subunits to proton translocation.</text>
</comment>
<dbReference type="GO" id="GO:0045259">
    <property type="term" value="C:proton-transporting ATP synthase complex"/>
    <property type="evidence" value="ECO:0007669"/>
    <property type="project" value="UniProtKB-KW"/>
</dbReference>
<keyword evidence="4 7" id="KW-0406">Ion transport</keyword>
<name>A0AAP8TTY4_9STAP</name>
<evidence type="ECO:0000256" key="6">
    <source>
        <dbReference type="ARBA" id="ARBA00023310"/>
    </source>
</evidence>
<dbReference type="Proteomes" id="UP000242470">
    <property type="component" value="Unassembled WGS sequence"/>
</dbReference>
<dbReference type="EMBL" id="PPQW01000005">
    <property type="protein sequence ID" value="PNZ69200.1"/>
    <property type="molecule type" value="Genomic_DNA"/>
</dbReference>
<accession>A0AAP8TTY4</accession>
<keyword evidence="7" id="KW-1003">Cell membrane</keyword>
<organism evidence="8 9">
    <name type="scientific">Staphylococcus auricularis</name>
    <dbReference type="NCBI Taxonomy" id="29379"/>
    <lineage>
        <taxon>Bacteria</taxon>
        <taxon>Bacillati</taxon>
        <taxon>Bacillota</taxon>
        <taxon>Bacilli</taxon>
        <taxon>Bacillales</taxon>
        <taxon>Staphylococcaceae</taxon>
        <taxon>Staphylococcus</taxon>
    </lineage>
</organism>
<comment type="similarity">
    <text evidence="7">Belongs to the ATPase delta chain family.</text>
</comment>